<dbReference type="InParanoid" id="A0A1Y2M326"/>
<name>A0A1Y2M326_EPING</name>
<organism evidence="1 2">
    <name type="scientific">Epicoccum nigrum</name>
    <name type="common">Soil fungus</name>
    <name type="synonym">Epicoccum purpurascens</name>
    <dbReference type="NCBI Taxonomy" id="105696"/>
    <lineage>
        <taxon>Eukaryota</taxon>
        <taxon>Fungi</taxon>
        <taxon>Dikarya</taxon>
        <taxon>Ascomycota</taxon>
        <taxon>Pezizomycotina</taxon>
        <taxon>Dothideomycetes</taxon>
        <taxon>Pleosporomycetidae</taxon>
        <taxon>Pleosporales</taxon>
        <taxon>Pleosporineae</taxon>
        <taxon>Didymellaceae</taxon>
        <taxon>Epicoccum</taxon>
    </lineage>
</organism>
<proteinExistence type="predicted"/>
<dbReference type="Proteomes" id="UP000193240">
    <property type="component" value="Unassembled WGS sequence"/>
</dbReference>
<gene>
    <name evidence="1" type="ORF">B5807_04719</name>
</gene>
<evidence type="ECO:0000313" key="2">
    <source>
        <dbReference type="Proteomes" id="UP000193240"/>
    </source>
</evidence>
<protein>
    <submittedName>
        <fullName evidence="1">Uncharacterized protein</fullName>
    </submittedName>
</protein>
<reference evidence="1 2" key="1">
    <citation type="journal article" date="2017" name="Genome Announc.">
        <title>Genome sequence of the saprophytic ascomycete Epicoccum nigrum ICMP 19927 strain isolated from New Zealand.</title>
        <authorList>
            <person name="Fokin M."/>
            <person name="Fleetwood D."/>
            <person name="Weir B.S."/>
            <person name="Villas-Boas S.G."/>
        </authorList>
    </citation>
    <scope>NUCLEOTIDE SEQUENCE [LARGE SCALE GENOMIC DNA]</scope>
    <source>
        <strain evidence="1 2">ICMP 19927</strain>
    </source>
</reference>
<sequence>MDPLAVLDRIIYTVVPECYEPAKLDTVRDFYEHALADPKSYIEECKGSIANWVLKGAANGALRDPAKYVSRSHYSCHPQHPLRSFSVVAFLITKSTTNTNADIL</sequence>
<keyword evidence="2" id="KW-1185">Reference proteome</keyword>
<evidence type="ECO:0000313" key="1">
    <source>
        <dbReference type="EMBL" id="OSS50516.1"/>
    </source>
</evidence>
<accession>A0A1Y2M326</accession>
<dbReference type="EMBL" id="KZ107842">
    <property type="protein sequence ID" value="OSS50516.1"/>
    <property type="molecule type" value="Genomic_DNA"/>
</dbReference>
<dbReference type="AlphaFoldDB" id="A0A1Y2M326"/>